<evidence type="ECO:0000256" key="2">
    <source>
        <dbReference type="SAM" id="SignalP"/>
    </source>
</evidence>
<reference evidence="4 5" key="1">
    <citation type="submission" date="2010-08" db="EMBL/GenBank/DDBJ databases">
        <authorList>
            <consortium name="US DOE Joint Genome Institute (JGI-PGF)"/>
            <person name="Lucas S."/>
            <person name="Copeland A."/>
            <person name="Lapidus A."/>
            <person name="Cheng J.-F."/>
            <person name="Bruce D."/>
            <person name="Goodwin L."/>
            <person name="Pitluck S."/>
            <person name="Land M.L."/>
            <person name="Hauser L."/>
            <person name="Chang Y.-J."/>
            <person name="Anderson I.J."/>
            <person name="Johnson E."/>
            <person name="Mulhopadhyay B."/>
            <person name="Kyrpides N."/>
            <person name="Woyke T.J."/>
        </authorList>
    </citation>
    <scope>NUCLEOTIDE SEQUENCE [LARGE SCALE GENOMIC DNA]</scope>
    <source>
        <strain evidence="4 5">6</strain>
    </source>
</reference>
<organism evidence="4 5">
    <name type="scientific">Eubacterium cellulosolvens (strain ATCC 43171 / JCM 9499 / 6)</name>
    <name type="common">Cillobacterium cellulosolvens</name>
    <dbReference type="NCBI Taxonomy" id="633697"/>
    <lineage>
        <taxon>Bacteria</taxon>
        <taxon>Bacillati</taxon>
        <taxon>Bacillota</taxon>
        <taxon>Clostridia</taxon>
        <taxon>Eubacteriales</taxon>
        <taxon>Eubacteriaceae</taxon>
        <taxon>Eubacterium</taxon>
    </lineage>
</organism>
<dbReference type="Pfam" id="PF24547">
    <property type="entry name" value="DUF7601"/>
    <property type="match status" value="1"/>
</dbReference>
<evidence type="ECO:0000313" key="4">
    <source>
        <dbReference type="EMBL" id="EIM56357.1"/>
    </source>
</evidence>
<keyword evidence="2" id="KW-0732">Signal</keyword>
<dbReference type="STRING" id="633697.EubceDRAFT1_0508"/>
<reference evidence="4 5" key="2">
    <citation type="submission" date="2012-02" db="EMBL/GenBank/DDBJ databases">
        <title>Improved High-Quality Draft sequence of Eubacterium cellulosolvens 6.</title>
        <authorList>
            <consortium name="US DOE Joint Genome Institute"/>
            <person name="Lucas S."/>
            <person name="Han J."/>
            <person name="Lapidus A."/>
            <person name="Cheng J.-F."/>
            <person name="Goodwin L."/>
            <person name="Pitluck S."/>
            <person name="Peters L."/>
            <person name="Mikhailova N."/>
            <person name="Gu W."/>
            <person name="Detter J.C."/>
            <person name="Han C."/>
            <person name="Tapia R."/>
            <person name="Land M."/>
            <person name="Hauser L."/>
            <person name="Kyrpides N."/>
            <person name="Ivanova N."/>
            <person name="Pagani I."/>
            <person name="Johnson E."/>
            <person name="Mukhopadhyay B."/>
            <person name="Anderson I."/>
            <person name="Woyke T."/>
        </authorList>
    </citation>
    <scope>NUCLEOTIDE SEQUENCE [LARGE SCALE GENOMIC DNA]</scope>
    <source>
        <strain evidence="4 5">6</strain>
    </source>
</reference>
<evidence type="ECO:0000256" key="1">
    <source>
        <dbReference type="SAM" id="Phobius"/>
    </source>
</evidence>
<evidence type="ECO:0000313" key="5">
    <source>
        <dbReference type="Proteomes" id="UP000005753"/>
    </source>
</evidence>
<accession>I5ARD4</accession>
<protein>
    <recommendedName>
        <fullName evidence="3">DUF7601 domain-containing protein</fullName>
    </recommendedName>
</protein>
<feature type="domain" description="DUF7601" evidence="3">
    <location>
        <begin position="249"/>
        <end position="354"/>
    </location>
</feature>
<feature type="signal peptide" evidence="2">
    <location>
        <begin position="1"/>
        <end position="29"/>
    </location>
</feature>
<name>I5ARD4_EUBC6</name>
<proteinExistence type="predicted"/>
<keyword evidence="1" id="KW-0472">Membrane</keyword>
<dbReference type="eggNOG" id="ENOG5033302">
    <property type="taxonomic scope" value="Bacteria"/>
</dbReference>
<dbReference type="Proteomes" id="UP000005753">
    <property type="component" value="Chromosome"/>
</dbReference>
<dbReference type="HOGENOM" id="CLU_663497_0_0_9"/>
<dbReference type="Gene3D" id="2.60.40.1140">
    <property type="entry name" value="Collagen-binding surface protein Cna, B-type domain"/>
    <property type="match status" value="1"/>
</dbReference>
<dbReference type="InterPro" id="IPR055382">
    <property type="entry name" value="DUF7601"/>
</dbReference>
<feature type="transmembrane region" description="Helical" evidence="1">
    <location>
        <begin position="387"/>
        <end position="405"/>
    </location>
</feature>
<dbReference type="AlphaFoldDB" id="I5ARD4"/>
<keyword evidence="5" id="KW-1185">Reference proteome</keyword>
<gene>
    <name evidence="4" type="ORF">EubceDRAFT1_0508</name>
</gene>
<sequence length="414" mass="43627">MKNRMVKKIAAAFAAVCMTLSMGPSAVSADTAAIGSDGKAAAGTSVSFQKVLRITNPEDGVKINVPAAEFKYETSLVGRVEIPEGGSSETGTVIGTAQEPAGNYIASTAVNPTAVTVSFPGSVSQVAISGKKAEVSENAEIDFSVIEWKAPGVYRFRVKEERTNKSVAYNAAYTDLTDEESKRYIDVYVNAVSTSDGSIEYQIAGYVFLKAEKGSGGTVTYKKTTGYTDDGGNGGSDSGTSVTIYETYNLTVKKVIKGTMAKASDVFNFTVSADGTQEIPADMMTTTGGITAASPSFNGSTQVYTTGLKGGDSLAIKGIAKYANVTVKESDQDAKNYKTEITSTGSLDSKDETARTAGLHMDTDRDVTYTNTSSTENVTPTGIVRMVAPYLMIVVMALLLAAVFFRSKKTETID</sequence>
<dbReference type="EMBL" id="CM001487">
    <property type="protein sequence ID" value="EIM56357.1"/>
    <property type="molecule type" value="Genomic_DNA"/>
</dbReference>
<feature type="chain" id="PRO_5003699244" description="DUF7601 domain-containing protein" evidence="2">
    <location>
        <begin position="30"/>
        <end position="414"/>
    </location>
</feature>
<keyword evidence="1" id="KW-1133">Transmembrane helix</keyword>
<keyword evidence="1" id="KW-0812">Transmembrane</keyword>
<evidence type="ECO:0000259" key="3">
    <source>
        <dbReference type="Pfam" id="PF24547"/>
    </source>
</evidence>